<proteinExistence type="predicted"/>
<evidence type="ECO:0000256" key="1">
    <source>
        <dbReference type="ARBA" id="ARBA00004370"/>
    </source>
</evidence>
<dbReference type="AlphaFoldDB" id="A0A1G7MJB3"/>
<dbReference type="STRING" id="1123285.SAMN05660235_02165"/>
<organism evidence="6 7">
    <name type="scientific">Sporolituus thermophilus DSM 23256</name>
    <dbReference type="NCBI Taxonomy" id="1123285"/>
    <lineage>
        <taxon>Bacteria</taxon>
        <taxon>Bacillati</taxon>
        <taxon>Bacillota</taxon>
        <taxon>Negativicutes</taxon>
        <taxon>Selenomonadales</taxon>
        <taxon>Sporomusaceae</taxon>
        <taxon>Sporolituus</taxon>
    </lineage>
</organism>
<dbReference type="Proteomes" id="UP000243333">
    <property type="component" value="Unassembled WGS sequence"/>
</dbReference>
<evidence type="ECO:0000256" key="4">
    <source>
        <dbReference type="ARBA" id="ARBA00023136"/>
    </source>
</evidence>
<feature type="transmembrane region" description="Helical" evidence="5">
    <location>
        <begin position="31"/>
        <end position="64"/>
    </location>
</feature>
<evidence type="ECO:0000313" key="6">
    <source>
        <dbReference type="EMBL" id="SDF61200.1"/>
    </source>
</evidence>
<keyword evidence="7" id="KW-1185">Reference proteome</keyword>
<comment type="subcellular location">
    <subcellularLocation>
        <location evidence="1">Membrane</location>
    </subcellularLocation>
</comment>
<name>A0A1G7MJB3_9FIRM</name>
<evidence type="ECO:0000256" key="5">
    <source>
        <dbReference type="SAM" id="Phobius"/>
    </source>
</evidence>
<evidence type="ECO:0000256" key="3">
    <source>
        <dbReference type="ARBA" id="ARBA00022989"/>
    </source>
</evidence>
<dbReference type="Pfam" id="PF05101">
    <property type="entry name" value="VirB3"/>
    <property type="match status" value="1"/>
</dbReference>
<dbReference type="InterPro" id="IPR007792">
    <property type="entry name" value="T4SS_VirB3/TrbD/AvhB"/>
</dbReference>
<dbReference type="RefSeq" id="WP_093690755.1">
    <property type="nucleotide sequence ID" value="NZ_FNBU01000017.1"/>
</dbReference>
<sequence length="96" mass="11091">MTPTSREDLRVPVFLSLTEPLLLAGVPRELFYLNFCLGAAFVVAGAYSLLILSAILHVFCYIAARHEPNFRKIFIRFSKYRKIYSQHGRSIYDFDD</sequence>
<gene>
    <name evidence="6" type="ORF">SAMN05660235_02165</name>
</gene>
<evidence type="ECO:0000256" key="2">
    <source>
        <dbReference type="ARBA" id="ARBA00022692"/>
    </source>
</evidence>
<protein>
    <submittedName>
        <fullName evidence="6">Type IV secretory pathway, VirB3 components</fullName>
    </submittedName>
</protein>
<keyword evidence="2 5" id="KW-0812">Transmembrane</keyword>
<accession>A0A1G7MJB3</accession>
<keyword evidence="4 5" id="KW-0472">Membrane</keyword>
<reference evidence="7" key="1">
    <citation type="submission" date="2016-10" db="EMBL/GenBank/DDBJ databases">
        <authorList>
            <person name="Varghese N."/>
            <person name="Submissions S."/>
        </authorList>
    </citation>
    <scope>NUCLEOTIDE SEQUENCE [LARGE SCALE GENOMIC DNA]</scope>
    <source>
        <strain evidence="7">DSM 23256</strain>
    </source>
</reference>
<dbReference type="GO" id="GO:0016020">
    <property type="term" value="C:membrane"/>
    <property type="evidence" value="ECO:0007669"/>
    <property type="project" value="UniProtKB-SubCell"/>
</dbReference>
<evidence type="ECO:0000313" key="7">
    <source>
        <dbReference type="Proteomes" id="UP000243333"/>
    </source>
</evidence>
<keyword evidence="3 5" id="KW-1133">Transmembrane helix</keyword>
<dbReference type="EMBL" id="FNBU01000017">
    <property type="protein sequence ID" value="SDF61200.1"/>
    <property type="molecule type" value="Genomic_DNA"/>
</dbReference>
<dbReference type="OrthoDB" id="1682954at2"/>